<keyword evidence="1" id="KW-0812">Transmembrane</keyword>
<accession>A0ABU7M849</accession>
<comment type="caution">
    <text evidence="3">The sequence shown here is derived from an EMBL/GenBank/DDBJ whole genome shotgun (WGS) entry which is preliminary data.</text>
</comment>
<organism evidence="3 4">
    <name type="scientific">Gordonia sesuvii</name>
    <dbReference type="NCBI Taxonomy" id="3116777"/>
    <lineage>
        <taxon>Bacteria</taxon>
        <taxon>Bacillati</taxon>
        <taxon>Actinomycetota</taxon>
        <taxon>Actinomycetes</taxon>
        <taxon>Mycobacteriales</taxon>
        <taxon>Gordoniaceae</taxon>
        <taxon>Gordonia</taxon>
    </lineage>
</organism>
<reference evidence="3 4" key="1">
    <citation type="submission" date="2024-01" db="EMBL/GenBank/DDBJ databases">
        <title>Draft genome sequence of Gordonia sp. LSe1-13.</title>
        <authorList>
            <person name="Suphannarot A."/>
            <person name="Mingma R."/>
        </authorList>
    </citation>
    <scope>NUCLEOTIDE SEQUENCE [LARGE SCALE GENOMIC DNA]</scope>
    <source>
        <strain evidence="3 4">LSe1-13</strain>
    </source>
</reference>
<sequence>MLLDPNPMDRSITDAVIDHRSPFATDLAHVITTTGNTLVLALLAGVVVITLAVRGWRAEAVMVGAGSILGYAVMVLLKQLFGRPRPPVSDRLLDIETYSFPSGHAMMSMVVFGLIAVAAHRTSSWVRAHPVLLVIAPLWSIAIGCTRVYLGVHWATDVIAGWVIGAVWVALCAWLCARWAPVGRVAAGSRQSGA</sequence>
<evidence type="ECO:0000313" key="3">
    <source>
        <dbReference type="EMBL" id="MEE3849299.1"/>
    </source>
</evidence>
<evidence type="ECO:0000313" key="4">
    <source>
        <dbReference type="Proteomes" id="UP001347146"/>
    </source>
</evidence>
<name>A0ABU7M849_9ACTN</name>
<feature type="transmembrane region" description="Helical" evidence="1">
    <location>
        <begin position="158"/>
        <end position="180"/>
    </location>
</feature>
<feature type="transmembrane region" description="Helical" evidence="1">
    <location>
        <begin position="60"/>
        <end position="81"/>
    </location>
</feature>
<dbReference type="Pfam" id="PF01569">
    <property type="entry name" value="PAP2"/>
    <property type="match status" value="1"/>
</dbReference>
<feature type="transmembrane region" description="Helical" evidence="1">
    <location>
        <begin position="131"/>
        <end position="152"/>
    </location>
</feature>
<dbReference type="SUPFAM" id="SSF48317">
    <property type="entry name" value="Acid phosphatase/Vanadium-dependent haloperoxidase"/>
    <property type="match status" value="1"/>
</dbReference>
<proteinExistence type="predicted"/>
<dbReference type="InterPro" id="IPR000326">
    <property type="entry name" value="PAP2/HPO"/>
</dbReference>
<dbReference type="SMART" id="SM00014">
    <property type="entry name" value="acidPPc"/>
    <property type="match status" value="1"/>
</dbReference>
<gene>
    <name evidence="3" type="ORF">VZC37_03085</name>
</gene>
<dbReference type="PANTHER" id="PTHR14969">
    <property type="entry name" value="SPHINGOSINE-1-PHOSPHATE PHOSPHOHYDROLASE"/>
    <property type="match status" value="1"/>
</dbReference>
<feature type="transmembrane region" description="Helical" evidence="1">
    <location>
        <begin position="27"/>
        <end position="53"/>
    </location>
</feature>
<dbReference type="PANTHER" id="PTHR14969:SF13">
    <property type="entry name" value="AT30094P"/>
    <property type="match status" value="1"/>
</dbReference>
<keyword evidence="1" id="KW-0472">Membrane</keyword>
<protein>
    <submittedName>
        <fullName evidence="3">Phosphatase PAP2 family protein</fullName>
    </submittedName>
</protein>
<keyword evidence="4" id="KW-1185">Reference proteome</keyword>
<feature type="transmembrane region" description="Helical" evidence="1">
    <location>
        <begin position="101"/>
        <end position="119"/>
    </location>
</feature>
<keyword evidence="1" id="KW-1133">Transmembrane helix</keyword>
<dbReference type="CDD" id="cd03392">
    <property type="entry name" value="PAP2_like_2"/>
    <property type="match status" value="1"/>
</dbReference>
<dbReference type="EMBL" id="JAZDUF010000001">
    <property type="protein sequence ID" value="MEE3849299.1"/>
    <property type="molecule type" value="Genomic_DNA"/>
</dbReference>
<dbReference type="InterPro" id="IPR036938">
    <property type="entry name" value="PAP2/HPO_sf"/>
</dbReference>
<evidence type="ECO:0000256" key="1">
    <source>
        <dbReference type="SAM" id="Phobius"/>
    </source>
</evidence>
<feature type="domain" description="Phosphatidic acid phosphatase type 2/haloperoxidase" evidence="2">
    <location>
        <begin position="60"/>
        <end position="173"/>
    </location>
</feature>
<dbReference type="RefSeq" id="WP_330430941.1">
    <property type="nucleotide sequence ID" value="NZ_JAZDUF010000001.1"/>
</dbReference>
<dbReference type="Proteomes" id="UP001347146">
    <property type="component" value="Unassembled WGS sequence"/>
</dbReference>
<dbReference type="Gene3D" id="1.20.144.10">
    <property type="entry name" value="Phosphatidic acid phosphatase type 2/haloperoxidase"/>
    <property type="match status" value="2"/>
</dbReference>
<evidence type="ECO:0000259" key="2">
    <source>
        <dbReference type="SMART" id="SM00014"/>
    </source>
</evidence>